<accession>A0ABR6I962</accession>
<evidence type="ECO:0000313" key="2">
    <source>
        <dbReference type="Proteomes" id="UP000583101"/>
    </source>
</evidence>
<gene>
    <name evidence="1" type="ORF">GGR35_002105</name>
</gene>
<name>A0ABR6I962_9SPHI</name>
<evidence type="ECO:0000313" key="1">
    <source>
        <dbReference type="EMBL" id="MBB3969502.1"/>
    </source>
</evidence>
<proteinExistence type="predicted"/>
<comment type="caution">
    <text evidence="1">The sequence shown here is derived from an EMBL/GenBank/DDBJ whole genome shotgun (WGS) entry which is preliminary data.</text>
</comment>
<dbReference type="EMBL" id="JACIEG010000003">
    <property type="protein sequence ID" value="MBB3969502.1"/>
    <property type="molecule type" value="Genomic_DNA"/>
</dbReference>
<protein>
    <submittedName>
        <fullName evidence="1">Uncharacterized protein</fullName>
    </submittedName>
</protein>
<sequence>MPGRSKALNLQTGFGGMFNDLQIADKLNLKCKNNPDDSNHPGCFLHIAIIV</sequence>
<reference evidence="1 2" key="1">
    <citation type="submission" date="2020-08" db="EMBL/GenBank/DDBJ databases">
        <title>Genomic Encyclopedia of Type Strains, Phase IV (KMG-IV): sequencing the most valuable type-strain genomes for metagenomic binning, comparative biology and taxonomic classification.</title>
        <authorList>
            <person name="Goeker M."/>
        </authorList>
    </citation>
    <scope>NUCLEOTIDE SEQUENCE [LARGE SCALE GENOMIC DNA]</scope>
    <source>
        <strain evidence="1 2">DSM 100995</strain>
    </source>
</reference>
<organism evidence="1 2">
    <name type="scientific">Mucilaginibacter phyllosphaerae</name>
    <dbReference type="NCBI Taxonomy" id="1812349"/>
    <lineage>
        <taxon>Bacteria</taxon>
        <taxon>Pseudomonadati</taxon>
        <taxon>Bacteroidota</taxon>
        <taxon>Sphingobacteriia</taxon>
        <taxon>Sphingobacteriales</taxon>
        <taxon>Sphingobacteriaceae</taxon>
        <taxon>Mucilaginibacter</taxon>
    </lineage>
</organism>
<dbReference type="Proteomes" id="UP000583101">
    <property type="component" value="Unassembled WGS sequence"/>
</dbReference>
<keyword evidence="2" id="KW-1185">Reference proteome</keyword>